<dbReference type="GO" id="GO:0005737">
    <property type="term" value="C:cytoplasm"/>
    <property type="evidence" value="ECO:0007669"/>
    <property type="project" value="TreeGrafter"/>
</dbReference>
<comment type="caution">
    <text evidence="6">The sequence shown here is derived from an EMBL/GenBank/DDBJ whole genome shotgun (WGS) entry which is preliminary data.</text>
</comment>
<evidence type="ECO:0000256" key="4">
    <source>
        <dbReference type="ARBA" id="ARBA00023284"/>
    </source>
</evidence>
<keyword evidence="2" id="KW-0249">Electron transport</keyword>
<organism evidence="6 7">
    <name type="scientific">Candidatus Desulfatibia profunda</name>
    <dbReference type="NCBI Taxonomy" id="2841695"/>
    <lineage>
        <taxon>Bacteria</taxon>
        <taxon>Pseudomonadati</taxon>
        <taxon>Thermodesulfobacteriota</taxon>
        <taxon>Desulfobacteria</taxon>
        <taxon>Desulfobacterales</taxon>
        <taxon>Desulfobacterales incertae sedis</taxon>
        <taxon>Candidatus Desulfatibia</taxon>
    </lineage>
</organism>
<sequence>MRFKTADKIYYPVFIWFLLLALIVSCENNSNRQAQALVAKPAIPIIKNKAHFKQIVENSDERLLMIEFYADWCPPCKELAPVLEEIAKENKGHVNIYKINTDENRDLAYTFRVTGIPHVVFIKNKESVFSLSGLYPKKMYLNVISRFSTVLTDKKPAAPDGAT</sequence>
<evidence type="ECO:0000313" key="6">
    <source>
        <dbReference type="EMBL" id="MBC8363129.1"/>
    </source>
</evidence>
<evidence type="ECO:0000313" key="7">
    <source>
        <dbReference type="Proteomes" id="UP000603434"/>
    </source>
</evidence>
<dbReference type="Gene3D" id="3.40.30.10">
    <property type="entry name" value="Glutaredoxin"/>
    <property type="match status" value="1"/>
</dbReference>
<accession>A0A8J6TNL9</accession>
<feature type="domain" description="Thioredoxin" evidence="5">
    <location>
        <begin position="36"/>
        <end position="149"/>
    </location>
</feature>
<dbReference type="PANTHER" id="PTHR45663">
    <property type="entry name" value="GEO12009P1"/>
    <property type="match status" value="1"/>
</dbReference>
<evidence type="ECO:0000259" key="5">
    <source>
        <dbReference type="PROSITE" id="PS51352"/>
    </source>
</evidence>
<dbReference type="Pfam" id="PF00085">
    <property type="entry name" value="Thioredoxin"/>
    <property type="match status" value="1"/>
</dbReference>
<evidence type="ECO:0000256" key="1">
    <source>
        <dbReference type="ARBA" id="ARBA00022448"/>
    </source>
</evidence>
<gene>
    <name evidence="6" type="ORF">H8E23_17225</name>
</gene>
<dbReference type="PANTHER" id="PTHR45663:SF11">
    <property type="entry name" value="GEO12009P1"/>
    <property type="match status" value="1"/>
</dbReference>
<proteinExistence type="predicted"/>
<dbReference type="AlphaFoldDB" id="A0A8J6TNL9"/>
<dbReference type="PROSITE" id="PS51257">
    <property type="entry name" value="PROKAR_LIPOPROTEIN"/>
    <property type="match status" value="1"/>
</dbReference>
<dbReference type="CDD" id="cd02947">
    <property type="entry name" value="TRX_family"/>
    <property type="match status" value="1"/>
</dbReference>
<dbReference type="EMBL" id="JACNJH010000258">
    <property type="protein sequence ID" value="MBC8363129.1"/>
    <property type="molecule type" value="Genomic_DNA"/>
</dbReference>
<dbReference type="SUPFAM" id="SSF52833">
    <property type="entry name" value="Thioredoxin-like"/>
    <property type="match status" value="1"/>
</dbReference>
<dbReference type="InterPro" id="IPR013766">
    <property type="entry name" value="Thioredoxin_domain"/>
</dbReference>
<dbReference type="Proteomes" id="UP000603434">
    <property type="component" value="Unassembled WGS sequence"/>
</dbReference>
<name>A0A8J6TNL9_9BACT</name>
<keyword evidence="4" id="KW-0676">Redox-active center</keyword>
<dbReference type="InterPro" id="IPR017937">
    <property type="entry name" value="Thioredoxin_CS"/>
</dbReference>
<evidence type="ECO:0000256" key="2">
    <source>
        <dbReference type="ARBA" id="ARBA00022982"/>
    </source>
</evidence>
<protein>
    <submittedName>
        <fullName evidence="6">Thioredoxin family protein</fullName>
    </submittedName>
</protein>
<dbReference type="GO" id="GO:0015035">
    <property type="term" value="F:protein-disulfide reductase activity"/>
    <property type="evidence" value="ECO:0007669"/>
    <property type="project" value="TreeGrafter"/>
</dbReference>
<dbReference type="PROSITE" id="PS51352">
    <property type="entry name" value="THIOREDOXIN_2"/>
    <property type="match status" value="1"/>
</dbReference>
<evidence type="ECO:0000256" key="3">
    <source>
        <dbReference type="ARBA" id="ARBA00023157"/>
    </source>
</evidence>
<reference evidence="6 7" key="1">
    <citation type="submission" date="2020-08" db="EMBL/GenBank/DDBJ databases">
        <title>Bridging the membrane lipid divide: bacteria of the FCB group superphylum have the potential to synthesize archaeal ether lipids.</title>
        <authorList>
            <person name="Villanueva L."/>
            <person name="Von Meijenfeldt F.A.B."/>
            <person name="Westbye A.B."/>
            <person name="Yadav S."/>
            <person name="Hopmans E.C."/>
            <person name="Dutilh B.E."/>
            <person name="Sinninghe Damste J.S."/>
        </authorList>
    </citation>
    <scope>NUCLEOTIDE SEQUENCE [LARGE SCALE GENOMIC DNA]</scope>
    <source>
        <strain evidence="6">NIOZ-UU30</strain>
    </source>
</reference>
<keyword evidence="1" id="KW-0813">Transport</keyword>
<dbReference type="PROSITE" id="PS00194">
    <property type="entry name" value="THIOREDOXIN_1"/>
    <property type="match status" value="1"/>
</dbReference>
<keyword evidence="3" id="KW-1015">Disulfide bond</keyword>
<dbReference type="InterPro" id="IPR036249">
    <property type="entry name" value="Thioredoxin-like_sf"/>
</dbReference>